<evidence type="ECO:0000313" key="3">
    <source>
        <dbReference type="Proteomes" id="UP000315439"/>
    </source>
</evidence>
<accession>A0A545UFS8</accession>
<evidence type="ECO:0000256" key="1">
    <source>
        <dbReference type="SAM" id="Phobius"/>
    </source>
</evidence>
<dbReference type="RefSeq" id="WP_142892752.1">
    <property type="nucleotide sequence ID" value="NZ_ML660162.1"/>
</dbReference>
<feature type="transmembrane region" description="Helical" evidence="1">
    <location>
        <begin position="99"/>
        <end position="117"/>
    </location>
</feature>
<keyword evidence="1" id="KW-1133">Transmembrane helix</keyword>
<feature type="transmembrane region" description="Helical" evidence="1">
    <location>
        <begin position="231"/>
        <end position="250"/>
    </location>
</feature>
<feature type="transmembrane region" description="Helical" evidence="1">
    <location>
        <begin position="198"/>
        <end position="219"/>
    </location>
</feature>
<dbReference type="EMBL" id="VIKS01000004">
    <property type="protein sequence ID" value="TQV88243.1"/>
    <property type="molecule type" value="Genomic_DNA"/>
</dbReference>
<organism evidence="2 3">
    <name type="scientific">Aliikangiella coralliicola</name>
    <dbReference type="NCBI Taxonomy" id="2592383"/>
    <lineage>
        <taxon>Bacteria</taxon>
        <taxon>Pseudomonadati</taxon>
        <taxon>Pseudomonadota</taxon>
        <taxon>Gammaproteobacteria</taxon>
        <taxon>Oceanospirillales</taxon>
        <taxon>Pleioneaceae</taxon>
        <taxon>Aliikangiella</taxon>
    </lineage>
</organism>
<sequence length="335" mass="36670">MNLPPITDKRWSLPIAAIAVLYAGVLLAKGDKILNAFESLGLNFDSELIILTGWLMWLLSANILHVRSREELTGRILVILGHCVGLVVLAYSFDRDEAGFLASMFWGFIILAYAFIFSFSSERKISLHVFSIFLIFTPMLIGATLGEALNIYYQTRPDLVSVRLLSPADANAFACLVTVTLLSSYRSVEFNLLKAPKWLLYASLMMVLLVGWFDAGTYITRLGFLNSLGSSIIGTIFYFSYPVTIAILALSAINSKRSLRAVTLLLSGFLAGVLHGSFIYTVRIGAGVPGDWFAQAVTVGAMSGFVCAMSILLSLRLIRKLSPNNVMQPTVDGAE</sequence>
<keyword evidence="1" id="KW-0472">Membrane</keyword>
<feature type="transmembrane region" description="Helical" evidence="1">
    <location>
        <begin position="165"/>
        <end position="186"/>
    </location>
</feature>
<feature type="transmembrane region" description="Helical" evidence="1">
    <location>
        <begin position="12"/>
        <end position="28"/>
    </location>
</feature>
<proteinExistence type="predicted"/>
<feature type="transmembrane region" description="Helical" evidence="1">
    <location>
        <begin position="48"/>
        <end position="64"/>
    </location>
</feature>
<reference evidence="2 3" key="1">
    <citation type="submission" date="2019-07" db="EMBL/GenBank/DDBJ databases">
        <title>Draft genome for Aliikangiella sp. M105.</title>
        <authorList>
            <person name="Wang G."/>
        </authorList>
    </citation>
    <scope>NUCLEOTIDE SEQUENCE [LARGE SCALE GENOMIC DNA]</scope>
    <source>
        <strain evidence="2 3">M105</strain>
    </source>
</reference>
<dbReference type="AlphaFoldDB" id="A0A545UFS8"/>
<feature type="transmembrane region" description="Helical" evidence="1">
    <location>
        <begin position="76"/>
        <end position="93"/>
    </location>
</feature>
<name>A0A545UFS8_9GAMM</name>
<keyword evidence="1" id="KW-0812">Transmembrane</keyword>
<feature type="transmembrane region" description="Helical" evidence="1">
    <location>
        <begin position="129"/>
        <end position="153"/>
    </location>
</feature>
<keyword evidence="3" id="KW-1185">Reference proteome</keyword>
<dbReference type="Proteomes" id="UP000315439">
    <property type="component" value="Unassembled WGS sequence"/>
</dbReference>
<evidence type="ECO:0000313" key="2">
    <source>
        <dbReference type="EMBL" id="TQV88243.1"/>
    </source>
</evidence>
<gene>
    <name evidence="2" type="ORF">FLL46_06875</name>
</gene>
<protein>
    <submittedName>
        <fullName evidence="2">Uncharacterized protein</fullName>
    </submittedName>
</protein>
<comment type="caution">
    <text evidence="2">The sequence shown here is derived from an EMBL/GenBank/DDBJ whole genome shotgun (WGS) entry which is preliminary data.</text>
</comment>
<feature type="transmembrane region" description="Helical" evidence="1">
    <location>
        <begin position="292"/>
        <end position="318"/>
    </location>
</feature>
<feature type="transmembrane region" description="Helical" evidence="1">
    <location>
        <begin position="262"/>
        <end position="280"/>
    </location>
</feature>